<keyword evidence="4" id="KW-1185">Reference proteome</keyword>
<sequence>MTDAKVINLESGYVDIPLRLACPLTLNVIDYDGQLWRQLERQWQEHTLKLQRLAEGATIPKGGRQVLLLVDHPQAKSIYDQLEQEAPRSHVVIVVGDTANTELMRRSMRMGAVDFLPMDYNPPELWAALARIAEQQAAMVSLAPVTVLLNGKPGSGVSFISANLAHALAASATDEKVLLVDACLQYGSLSDYFNVGNKQGSLMGALLHDHNLDGMALEGMMSKARERIDLLPSQTPSLVSPVNITAKSCAQLLYLMRYQYQQLVVDMSRGVEHWSVPILEQAEHILVVTQQSLSALRETRRVVRRLQQECGIDKDKIILLVNRYEKNKTLTVKEIEQATEVSRILVLPNDFKMVEDCTDLGKLVIEVERKHKLVRAFADIASHIAPQTDEAVSGSSWLKKLFGQH</sequence>
<dbReference type="PANTHER" id="PTHR43384">
    <property type="entry name" value="SEPTUM SITE-DETERMINING PROTEIN MIND HOMOLOG, CHLOROPLASTIC-RELATED"/>
    <property type="match status" value="1"/>
</dbReference>
<dbReference type="InterPro" id="IPR027417">
    <property type="entry name" value="P-loop_NTPase"/>
</dbReference>
<proteinExistence type="predicted"/>
<dbReference type="Gene3D" id="3.40.50.2300">
    <property type="match status" value="1"/>
</dbReference>
<evidence type="ECO:0000256" key="1">
    <source>
        <dbReference type="ARBA" id="ARBA00022741"/>
    </source>
</evidence>
<dbReference type="AlphaFoldDB" id="A0A1Y0D7W5"/>
<dbReference type="Proteomes" id="UP000243937">
    <property type="component" value="Chromosome"/>
</dbReference>
<dbReference type="GO" id="GO:0051782">
    <property type="term" value="P:negative regulation of cell division"/>
    <property type="evidence" value="ECO:0007669"/>
    <property type="project" value="TreeGrafter"/>
</dbReference>
<evidence type="ECO:0008006" key="5">
    <source>
        <dbReference type="Google" id="ProtNLM"/>
    </source>
</evidence>
<dbReference type="GO" id="GO:0009898">
    <property type="term" value="C:cytoplasmic side of plasma membrane"/>
    <property type="evidence" value="ECO:0007669"/>
    <property type="project" value="TreeGrafter"/>
</dbReference>
<keyword evidence="2" id="KW-0067">ATP-binding</keyword>
<dbReference type="PANTHER" id="PTHR43384:SF6">
    <property type="entry name" value="SEPTUM SITE-DETERMINING PROTEIN MIND HOMOLOG, CHLOROPLASTIC"/>
    <property type="match status" value="1"/>
</dbReference>
<gene>
    <name evidence="3" type="ORF">CBP31_14255</name>
</gene>
<name>A0A1Y0D7W5_9GAMM</name>
<dbReference type="OrthoDB" id="5813333at2"/>
<dbReference type="RefSeq" id="WP_087038329.1">
    <property type="nucleotide sequence ID" value="NZ_CP021377.1"/>
</dbReference>
<evidence type="ECO:0000256" key="2">
    <source>
        <dbReference type="ARBA" id="ARBA00022840"/>
    </source>
</evidence>
<dbReference type="KEGG" id="opf:CBP31_14255"/>
<accession>A0A1Y0D7W5</accession>
<keyword evidence="1" id="KW-0547">Nucleotide-binding</keyword>
<dbReference type="SUPFAM" id="SSF52172">
    <property type="entry name" value="CheY-like"/>
    <property type="match status" value="1"/>
</dbReference>
<dbReference type="EMBL" id="CP021377">
    <property type="protein sequence ID" value="ART83650.1"/>
    <property type="molecule type" value="Genomic_DNA"/>
</dbReference>
<evidence type="ECO:0000313" key="4">
    <source>
        <dbReference type="Proteomes" id="UP000243937"/>
    </source>
</evidence>
<dbReference type="InterPro" id="IPR011006">
    <property type="entry name" value="CheY-like_superfamily"/>
</dbReference>
<dbReference type="Gene3D" id="3.40.50.300">
    <property type="entry name" value="P-loop containing nucleotide triphosphate hydrolases"/>
    <property type="match status" value="1"/>
</dbReference>
<evidence type="ECO:0000313" key="3">
    <source>
        <dbReference type="EMBL" id="ART83650.1"/>
    </source>
</evidence>
<dbReference type="GO" id="GO:0016887">
    <property type="term" value="F:ATP hydrolysis activity"/>
    <property type="evidence" value="ECO:0007669"/>
    <property type="project" value="TreeGrafter"/>
</dbReference>
<dbReference type="GO" id="GO:0005829">
    <property type="term" value="C:cytosol"/>
    <property type="evidence" value="ECO:0007669"/>
    <property type="project" value="TreeGrafter"/>
</dbReference>
<reference evidence="3 4" key="1">
    <citation type="journal article" date="2014" name="Int. J. Syst. Evol. Microbiol.">
        <title>Oceanisphaera profunda sp. nov., a marine bacterium isolated from deep-sea sediment, and emended description of the genus Oceanisphaera.</title>
        <authorList>
            <person name="Xu Z."/>
            <person name="Zhang X.Y."/>
            <person name="Su H.N."/>
            <person name="Yu Z.C."/>
            <person name="Liu C."/>
            <person name="Li H."/>
            <person name="Chen X.L."/>
            <person name="Song X.Y."/>
            <person name="Xie B.B."/>
            <person name="Qin Q.L."/>
            <person name="Zhou B.C."/>
            <person name="Shi M."/>
            <person name="Huang Y."/>
            <person name="Zhang Y.Z."/>
        </authorList>
    </citation>
    <scope>NUCLEOTIDE SEQUENCE [LARGE SCALE GENOMIC DNA]</scope>
    <source>
        <strain evidence="3 4">SM1222</strain>
    </source>
</reference>
<dbReference type="SUPFAM" id="SSF52540">
    <property type="entry name" value="P-loop containing nucleoside triphosphate hydrolases"/>
    <property type="match status" value="1"/>
</dbReference>
<protein>
    <recommendedName>
        <fullName evidence="5">Pilus assembly protein CpaF</fullName>
    </recommendedName>
</protein>
<dbReference type="InterPro" id="IPR050625">
    <property type="entry name" value="ParA/MinD_ATPase"/>
</dbReference>
<organism evidence="3 4">
    <name type="scientific">Oceanisphaera profunda</name>
    <dbReference type="NCBI Taxonomy" id="1416627"/>
    <lineage>
        <taxon>Bacteria</taxon>
        <taxon>Pseudomonadati</taxon>
        <taxon>Pseudomonadota</taxon>
        <taxon>Gammaproteobacteria</taxon>
        <taxon>Aeromonadales</taxon>
        <taxon>Aeromonadaceae</taxon>
        <taxon>Oceanisphaera</taxon>
    </lineage>
</organism>
<dbReference type="GO" id="GO:0005524">
    <property type="term" value="F:ATP binding"/>
    <property type="evidence" value="ECO:0007669"/>
    <property type="project" value="UniProtKB-KW"/>
</dbReference>